<keyword evidence="5" id="KW-0472">Membrane</keyword>
<dbReference type="Pfam" id="PF00672">
    <property type="entry name" value="HAMP"/>
    <property type="match status" value="1"/>
</dbReference>
<keyword evidence="3" id="KW-0807">Transducer</keyword>
<dbReference type="PANTHER" id="PTHR43531">
    <property type="entry name" value="PROTEIN ICFG"/>
    <property type="match status" value="1"/>
</dbReference>
<dbReference type="SUPFAM" id="SSF58104">
    <property type="entry name" value="Methyl-accepting chemotaxis protein (MCP) signaling domain"/>
    <property type="match status" value="1"/>
</dbReference>
<evidence type="ECO:0000259" key="7">
    <source>
        <dbReference type="PROSITE" id="PS50885"/>
    </source>
</evidence>
<dbReference type="EMBL" id="JALMLT010000003">
    <property type="protein sequence ID" value="MDT8759463.1"/>
    <property type="molecule type" value="Genomic_DNA"/>
</dbReference>
<keyword evidence="5" id="KW-0812">Transmembrane</keyword>
<reference evidence="8" key="1">
    <citation type="submission" date="2022-04" db="EMBL/GenBank/DDBJ databases">
        <title>Tomato heritable bacteria conferring resistance against bacterial wilt.</title>
        <authorList>
            <person name="Yin J."/>
        </authorList>
    </citation>
    <scope>NUCLEOTIDE SEQUENCE</scope>
    <source>
        <strain evidence="8">Cra20</strain>
    </source>
</reference>
<comment type="caution">
    <text evidence="8">The sequence shown here is derived from an EMBL/GenBank/DDBJ whole genome shotgun (WGS) entry which is preliminary data.</text>
</comment>
<dbReference type="InterPro" id="IPR004089">
    <property type="entry name" value="MCPsignal_dom"/>
</dbReference>
<feature type="region of interest" description="Disordered" evidence="4">
    <location>
        <begin position="569"/>
        <end position="615"/>
    </location>
</feature>
<evidence type="ECO:0000259" key="6">
    <source>
        <dbReference type="PROSITE" id="PS50111"/>
    </source>
</evidence>
<feature type="compositionally biased region" description="Low complexity" evidence="4">
    <location>
        <begin position="574"/>
        <end position="609"/>
    </location>
</feature>
<comment type="similarity">
    <text evidence="2">Belongs to the methyl-accepting chemotaxis (MCP) protein family.</text>
</comment>
<dbReference type="PANTHER" id="PTHR43531:SF11">
    <property type="entry name" value="METHYL-ACCEPTING CHEMOTAXIS PROTEIN 3"/>
    <property type="match status" value="1"/>
</dbReference>
<keyword evidence="5" id="KW-1133">Transmembrane helix</keyword>
<organism evidence="8">
    <name type="scientific">Sphingomonas psychrotolerans</name>
    <dbReference type="NCBI Taxonomy" id="1327635"/>
    <lineage>
        <taxon>Bacteria</taxon>
        <taxon>Pseudomonadati</taxon>
        <taxon>Pseudomonadota</taxon>
        <taxon>Alphaproteobacteria</taxon>
        <taxon>Sphingomonadales</taxon>
        <taxon>Sphingomonadaceae</taxon>
        <taxon>Sphingomonas</taxon>
    </lineage>
</organism>
<dbReference type="PROSITE" id="PS50885">
    <property type="entry name" value="HAMP"/>
    <property type="match status" value="2"/>
</dbReference>
<proteinExistence type="inferred from homology"/>
<evidence type="ECO:0000256" key="4">
    <source>
        <dbReference type="SAM" id="MobiDB-lite"/>
    </source>
</evidence>
<dbReference type="Gene3D" id="1.10.287.950">
    <property type="entry name" value="Methyl-accepting chemotaxis protein"/>
    <property type="match status" value="1"/>
</dbReference>
<accession>A0ABU3N4K3</accession>
<dbReference type="Gene3D" id="1.10.8.500">
    <property type="entry name" value="HAMP domain in histidine kinase"/>
    <property type="match status" value="1"/>
</dbReference>
<dbReference type="SMART" id="SM00283">
    <property type="entry name" value="MA"/>
    <property type="match status" value="1"/>
</dbReference>
<sequence>MKIADLVRAGSAALLALLLLAGVVAATRVDAIRMGGAMQVKSRQAADLIADILPPPEYVIESYLEATLLLQQPQRIGEARTRLRKLHDDYDTRHLYWKESDLDPALKQGVTVATHDPAAGFWQEIEDRFLPAMARGDRAAAAQSYAALSQRYAEHRAQVDKLVADATAYQAGVERDAGSLLTTTIVILGVLALILLGLIGACAVVLLRKVVRPLVEVSDVTARLARGETAIVPHRNRTDELGAIALAVEQFRVAAVERAAADARIAAEQQAVTATLSDSLAALSDGNLTAEIHADFPPAYAALKANFNAALASLRTLIGTVTASAASIRAGSGEIAQASETLARRTEANAASLEETSAAVAQMDGRLKATAAAAHQTVARADGAISVVSGGRAITDEAVEAMTRVSDSAKGIDSVIEGLDKIAFQTRVLAMNAAVEAGRAGEAGRGFAVVADLVSALAMRAEEEAGRARDQLTATQNEVVAAVEMVQKVDTALAEIAGSVGEVHALLGQIAADNQTQSAAVTQISAAIGTMDQSTQQNAAMVEETSAAARNLSTEVTLLADQAGKFVVDAHPGPSRTAAPTRANPARAYTSPVRALPMPSPAGAPGAAPDEWASF</sequence>
<evidence type="ECO:0000256" key="2">
    <source>
        <dbReference type="ARBA" id="ARBA00029447"/>
    </source>
</evidence>
<name>A0ABU3N4K3_9SPHN</name>
<feature type="transmembrane region" description="Helical" evidence="5">
    <location>
        <begin position="185"/>
        <end position="207"/>
    </location>
</feature>
<protein>
    <submittedName>
        <fullName evidence="8">Methyl-accepting chemotaxis protein</fullName>
    </submittedName>
</protein>
<dbReference type="SMART" id="SM00304">
    <property type="entry name" value="HAMP"/>
    <property type="match status" value="2"/>
</dbReference>
<gene>
    <name evidence="8" type="ORF">MZO42_12225</name>
</gene>
<evidence type="ECO:0000256" key="1">
    <source>
        <dbReference type="ARBA" id="ARBA00022500"/>
    </source>
</evidence>
<dbReference type="PROSITE" id="PS50111">
    <property type="entry name" value="CHEMOTAXIS_TRANSDUC_2"/>
    <property type="match status" value="1"/>
</dbReference>
<keyword evidence="1" id="KW-0145">Chemotaxis</keyword>
<evidence type="ECO:0000313" key="8">
    <source>
        <dbReference type="EMBL" id="MDT8759463.1"/>
    </source>
</evidence>
<dbReference type="SUPFAM" id="SSF158472">
    <property type="entry name" value="HAMP domain-like"/>
    <property type="match status" value="1"/>
</dbReference>
<dbReference type="InterPro" id="IPR051310">
    <property type="entry name" value="MCP_chemotaxis"/>
</dbReference>
<evidence type="ECO:0000256" key="5">
    <source>
        <dbReference type="SAM" id="Phobius"/>
    </source>
</evidence>
<feature type="domain" description="HAMP" evidence="7">
    <location>
        <begin position="276"/>
        <end position="319"/>
    </location>
</feature>
<feature type="domain" description="Methyl-accepting transducer" evidence="6">
    <location>
        <begin position="324"/>
        <end position="553"/>
    </location>
</feature>
<feature type="domain" description="HAMP" evidence="7">
    <location>
        <begin position="208"/>
        <end position="260"/>
    </location>
</feature>
<evidence type="ECO:0000256" key="3">
    <source>
        <dbReference type="PROSITE-ProRule" id="PRU00284"/>
    </source>
</evidence>
<dbReference type="InterPro" id="IPR003660">
    <property type="entry name" value="HAMP_dom"/>
</dbReference>
<dbReference type="Pfam" id="PF00015">
    <property type="entry name" value="MCPsignal"/>
    <property type="match status" value="1"/>
</dbReference>